<dbReference type="EMBL" id="KN835315">
    <property type="protein sequence ID" value="KIK40101.1"/>
    <property type="molecule type" value="Genomic_DNA"/>
</dbReference>
<evidence type="ECO:0000313" key="1">
    <source>
        <dbReference type="EMBL" id="KIK40101.1"/>
    </source>
</evidence>
<sequence>MRSQSIVAALSLGSATLASHIQFPINTVGENSIRPLDITILNPGHTYSVSSDSEQWRLDEYPSENATGNLIFDTVHSLLQHWPNTRYRHGHNIVPGMIPTGTLLYHGTNGSRMIPSGPEWTAMDPEHSIFFARGNGSGWLLTLAATRPLKVLYFDGSSATKLPGGTMDTQDIVVWGEPRPERLFDERDRIDGLCTWGKEFGIDGFARMEMDFEVMLCNFTAGVEAVSFLHLALPKDERSSPRPTPLDFDTGVRTFEVLHSGSWHNRYPGESRIVLDLTGLVSLYDTALAPSLIPVRAGLERYDHRALGISSDDILRVMRKLVEVITRPHPVGSGIDWKTLTHVIVDRYADRLELMQHLLNFTSLDSQQLLHQARLAQTQLRVMLMPYLLHSTIVPSAVTSGADALQWALPIFRQCAITHTSEIISQIPLMTSSERLLLTAVEDTTREICRVTTNMWANGVMSGLDTLFHVERDVDPEVTQLMSDWKQDVKKLMSWLDWSVWVKCQPACGTEEMCYLPNPRPKHPLPKNLNDALGAKSSTDRVGPLPEDLAIAGSPSVHVTLEEDLRKPQPRCIRRLQPYL</sequence>
<dbReference type="PANTHER" id="PTHR35204">
    <property type="entry name" value="YALI0A21131P"/>
    <property type="match status" value="1"/>
</dbReference>
<dbReference type="InParanoid" id="A0A0D0AEH7"/>
<dbReference type="PANTHER" id="PTHR35204:SF1">
    <property type="entry name" value="ENTEROTOXIN"/>
    <property type="match status" value="1"/>
</dbReference>
<keyword evidence="2" id="KW-1185">Reference proteome</keyword>
<evidence type="ECO:0000313" key="2">
    <source>
        <dbReference type="Proteomes" id="UP000054485"/>
    </source>
</evidence>
<proteinExistence type="predicted"/>
<dbReference type="OrthoDB" id="10261782at2759"/>
<gene>
    <name evidence="1" type="ORF">CY34DRAFT_807529</name>
</gene>
<dbReference type="AlphaFoldDB" id="A0A0D0AEH7"/>
<dbReference type="STRING" id="930992.A0A0D0AEH7"/>
<dbReference type="InterPro" id="IPR038921">
    <property type="entry name" value="YOR389W-like"/>
</dbReference>
<organism evidence="1 2">
    <name type="scientific">Suillus luteus UH-Slu-Lm8-n1</name>
    <dbReference type="NCBI Taxonomy" id="930992"/>
    <lineage>
        <taxon>Eukaryota</taxon>
        <taxon>Fungi</taxon>
        <taxon>Dikarya</taxon>
        <taxon>Basidiomycota</taxon>
        <taxon>Agaricomycotina</taxon>
        <taxon>Agaricomycetes</taxon>
        <taxon>Agaricomycetidae</taxon>
        <taxon>Boletales</taxon>
        <taxon>Suillineae</taxon>
        <taxon>Suillaceae</taxon>
        <taxon>Suillus</taxon>
    </lineage>
</organism>
<protein>
    <submittedName>
        <fullName evidence="1">Uncharacterized protein</fullName>
    </submittedName>
</protein>
<reference evidence="1 2" key="1">
    <citation type="submission" date="2014-04" db="EMBL/GenBank/DDBJ databases">
        <authorList>
            <consortium name="DOE Joint Genome Institute"/>
            <person name="Kuo A."/>
            <person name="Ruytinx J."/>
            <person name="Rineau F."/>
            <person name="Colpaert J."/>
            <person name="Kohler A."/>
            <person name="Nagy L.G."/>
            <person name="Floudas D."/>
            <person name="Copeland A."/>
            <person name="Barry K.W."/>
            <person name="Cichocki N."/>
            <person name="Veneault-Fourrey C."/>
            <person name="LaButti K."/>
            <person name="Lindquist E.A."/>
            <person name="Lipzen A."/>
            <person name="Lundell T."/>
            <person name="Morin E."/>
            <person name="Murat C."/>
            <person name="Sun H."/>
            <person name="Tunlid A."/>
            <person name="Henrissat B."/>
            <person name="Grigoriev I.V."/>
            <person name="Hibbett D.S."/>
            <person name="Martin F."/>
            <person name="Nordberg H.P."/>
            <person name="Cantor M.N."/>
            <person name="Hua S.X."/>
        </authorList>
    </citation>
    <scope>NUCLEOTIDE SEQUENCE [LARGE SCALE GENOMIC DNA]</scope>
    <source>
        <strain evidence="1 2">UH-Slu-Lm8-n1</strain>
    </source>
</reference>
<dbReference type="HOGENOM" id="CLU_017366_2_1_1"/>
<accession>A0A0D0AEH7</accession>
<name>A0A0D0AEH7_9AGAM</name>
<dbReference type="Proteomes" id="UP000054485">
    <property type="component" value="Unassembled WGS sequence"/>
</dbReference>
<reference evidence="2" key="2">
    <citation type="submission" date="2015-01" db="EMBL/GenBank/DDBJ databases">
        <title>Evolutionary Origins and Diversification of the Mycorrhizal Mutualists.</title>
        <authorList>
            <consortium name="DOE Joint Genome Institute"/>
            <consortium name="Mycorrhizal Genomics Consortium"/>
            <person name="Kohler A."/>
            <person name="Kuo A."/>
            <person name="Nagy L.G."/>
            <person name="Floudas D."/>
            <person name="Copeland A."/>
            <person name="Barry K.W."/>
            <person name="Cichocki N."/>
            <person name="Veneault-Fourrey C."/>
            <person name="LaButti K."/>
            <person name="Lindquist E.A."/>
            <person name="Lipzen A."/>
            <person name="Lundell T."/>
            <person name="Morin E."/>
            <person name="Murat C."/>
            <person name="Riley R."/>
            <person name="Ohm R."/>
            <person name="Sun H."/>
            <person name="Tunlid A."/>
            <person name="Henrissat B."/>
            <person name="Grigoriev I.V."/>
            <person name="Hibbett D.S."/>
            <person name="Martin F."/>
        </authorList>
    </citation>
    <scope>NUCLEOTIDE SEQUENCE [LARGE SCALE GENOMIC DNA]</scope>
    <source>
        <strain evidence="2">UH-Slu-Lm8-n1</strain>
    </source>
</reference>